<comment type="caution">
    <text evidence="2">The sequence shown here is derived from an EMBL/GenBank/DDBJ whole genome shotgun (WGS) entry which is preliminary data.</text>
</comment>
<keyword evidence="1" id="KW-1133">Transmembrane helix</keyword>
<keyword evidence="3" id="KW-1185">Reference proteome</keyword>
<dbReference type="RefSeq" id="WP_151599928.1">
    <property type="nucleotide sequence ID" value="NZ_WBMS02000061.1"/>
</dbReference>
<name>A0A6I4MXB8_9ACTN</name>
<accession>A0A6I4MXB8</accession>
<organism evidence="2 3">
    <name type="scientific">Actinomadura physcomitrii</name>
    <dbReference type="NCBI Taxonomy" id="2650748"/>
    <lineage>
        <taxon>Bacteria</taxon>
        <taxon>Bacillati</taxon>
        <taxon>Actinomycetota</taxon>
        <taxon>Actinomycetes</taxon>
        <taxon>Streptosporangiales</taxon>
        <taxon>Thermomonosporaceae</taxon>
        <taxon>Actinomadura</taxon>
    </lineage>
</organism>
<proteinExistence type="predicted"/>
<protein>
    <submittedName>
        <fullName evidence="2">Uncharacterized protein</fullName>
    </submittedName>
</protein>
<dbReference type="Proteomes" id="UP000462055">
    <property type="component" value="Unassembled WGS sequence"/>
</dbReference>
<reference evidence="2" key="1">
    <citation type="submission" date="2019-12" db="EMBL/GenBank/DDBJ databases">
        <title>Actinomadura physcomitrii sp. nov., a novel actinomycete isolated from moss [Physcomitrium sphaericum (Ludw) Fuernr].</title>
        <authorList>
            <person name="Zhuang X."/>
        </authorList>
    </citation>
    <scope>NUCLEOTIDE SEQUENCE [LARGE SCALE GENOMIC DNA]</scope>
    <source>
        <strain evidence="2">LD22</strain>
    </source>
</reference>
<gene>
    <name evidence="2" type="ORF">F8568_043105</name>
</gene>
<evidence type="ECO:0000256" key="1">
    <source>
        <dbReference type="SAM" id="Phobius"/>
    </source>
</evidence>
<feature type="transmembrane region" description="Helical" evidence="1">
    <location>
        <begin position="29"/>
        <end position="50"/>
    </location>
</feature>
<evidence type="ECO:0000313" key="2">
    <source>
        <dbReference type="EMBL" id="MWA07016.1"/>
    </source>
</evidence>
<dbReference type="EMBL" id="WBMS02000061">
    <property type="protein sequence ID" value="MWA07016.1"/>
    <property type="molecule type" value="Genomic_DNA"/>
</dbReference>
<sequence length="69" mass="7388">MMDARLTQLLFYVSVIAMGQQSETSEVPVSYLIAGILGLALAVGGVVTVVHQANQSTPKSSELYNYGNR</sequence>
<evidence type="ECO:0000313" key="3">
    <source>
        <dbReference type="Proteomes" id="UP000462055"/>
    </source>
</evidence>
<dbReference type="AlphaFoldDB" id="A0A6I4MXB8"/>
<keyword evidence="1" id="KW-0472">Membrane</keyword>
<keyword evidence="1" id="KW-0812">Transmembrane</keyword>